<reference evidence="2 3" key="1">
    <citation type="submission" date="2019-03" db="EMBL/GenBank/DDBJ databases">
        <title>Genomic Encyclopedia of Type Strains, Phase III (KMG-III): the genomes of soil and plant-associated and newly described type strains.</title>
        <authorList>
            <person name="Whitman W."/>
        </authorList>
    </citation>
    <scope>NUCLEOTIDE SEQUENCE [LARGE SCALE GENOMIC DNA]</scope>
    <source>
        <strain evidence="2 3">CECT 7378</strain>
    </source>
</reference>
<evidence type="ECO:0000313" key="3">
    <source>
        <dbReference type="Proteomes" id="UP000294656"/>
    </source>
</evidence>
<protein>
    <recommendedName>
        <fullName evidence="1">DUF6471 domain-containing protein</fullName>
    </recommendedName>
</protein>
<dbReference type="AlphaFoldDB" id="A0A4R6MH15"/>
<organism evidence="2 3">
    <name type="scientific">Marinomonas balearica</name>
    <dbReference type="NCBI Taxonomy" id="491947"/>
    <lineage>
        <taxon>Bacteria</taxon>
        <taxon>Pseudomonadati</taxon>
        <taxon>Pseudomonadota</taxon>
        <taxon>Gammaproteobacteria</taxon>
        <taxon>Oceanospirillales</taxon>
        <taxon>Oceanospirillaceae</taxon>
        <taxon>Marinomonas</taxon>
    </lineage>
</organism>
<dbReference type="RefSeq" id="WP_133501951.1">
    <property type="nucleotide sequence ID" value="NZ_SNXC01000002.1"/>
</dbReference>
<accession>A0A4R6MH15</accession>
<comment type="caution">
    <text evidence="2">The sequence shown here is derived from an EMBL/GenBank/DDBJ whole genome shotgun (WGS) entry which is preliminary data.</text>
</comment>
<evidence type="ECO:0000259" key="1">
    <source>
        <dbReference type="Pfam" id="PF20075"/>
    </source>
</evidence>
<dbReference type="OrthoDB" id="6105168at2"/>
<evidence type="ECO:0000313" key="2">
    <source>
        <dbReference type="EMBL" id="TDP01218.1"/>
    </source>
</evidence>
<dbReference type="EMBL" id="SNXC01000002">
    <property type="protein sequence ID" value="TDP01218.1"/>
    <property type="molecule type" value="Genomic_DNA"/>
</dbReference>
<dbReference type="Pfam" id="PF20075">
    <property type="entry name" value="DUF6471"/>
    <property type="match status" value="1"/>
</dbReference>
<proteinExistence type="predicted"/>
<name>A0A4R6MH15_9GAMM</name>
<dbReference type="InterPro" id="IPR045526">
    <property type="entry name" value="DUF6471"/>
</dbReference>
<dbReference type="Proteomes" id="UP000294656">
    <property type="component" value="Unassembled WGS sequence"/>
</dbReference>
<keyword evidence="3" id="KW-1185">Reference proteome</keyword>
<feature type="domain" description="DUF6471" evidence="1">
    <location>
        <begin position="23"/>
        <end position="81"/>
    </location>
</feature>
<sequence>MPKKDPSISQEMESLLVVSKMEWKETLKNWLPAYIKRAGLDHETLSNQLWEQFNVRQKTTNLRSKFSQGTVDGQLLMQILLLCDQQVNLTEISECYERAKMKVRDATTPDDTKC</sequence>
<gene>
    <name evidence="2" type="ORF">DFP79_0119</name>
</gene>